<proteinExistence type="inferred from homology"/>
<comment type="subcellular location">
    <subcellularLocation>
        <location evidence="1">Cell membrane</location>
        <topology evidence="1">Multi-pass membrane protein</topology>
    </subcellularLocation>
</comment>
<dbReference type="CDD" id="cd17320">
    <property type="entry name" value="MFS_MdfA_MDR_like"/>
    <property type="match status" value="1"/>
</dbReference>
<feature type="domain" description="Major facilitator superfamily (MFS) profile" evidence="10">
    <location>
        <begin position="7"/>
        <end position="395"/>
    </location>
</feature>
<keyword evidence="3" id="KW-0813">Transport</keyword>
<feature type="compositionally biased region" description="Basic and acidic residues" evidence="8">
    <location>
        <begin position="407"/>
        <end position="422"/>
    </location>
</feature>
<dbReference type="InterPro" id="IPR004812">
    <property type="entry name" value="Efflux_drug-R_Bcr/CmlA"/>
</dbReference>
<feature type="transmembrane region" description="Helical" evidence="9">
    <location>
        <begin position="165"/>
        <end position="184"/>
    </location>
</feature>
<feature type="transmembrane region" description="Helical" evidence="9">
    <location>
        <begin position="7"/>
        <end position="25"/>
    </location>
</feature>
<gene>
    <name evidence="11" type="ORF">J8F10_10850</name>
</gene>
<comment type="caution">
    <text evidence="11">The sequence shown here is derived from an EMBL/GenBank/DDBJ whole genome shotgun (WGS) entry which is preliminary data.</text>
</comment>
<keyword evidence="4" id="KW-1003">Cell membrane</keyword>
<feature type="transmembrane region" description="Helical" evidence="9">
    <location>
        <begin position="76"/>
        <end position="95"/>
    </location>
</feature>
<accession>A0ABS5BQ54</accession>
<dbReference type="PANTHER" id="PTHR23502:SF132">
    <property type="entry name" value="POLYAMINE TRANSPORTER 2-RELATED"/>
    <property type="match status" value="1"/>
</dbReference>
<evidence type="ECO:0000256" key="4">
    <source>
        <dbReference type="ARBA" id="ARBA00022475"/>
    </source>
</evidence>
<comment type="similarity">
    <text evidence="2">Belongs to the major facilitator superfamily. Bcr/CmlA family.</text>
</comment>
<evidence type="ECO:0000256" key="3">
    <source>
        <dbReference type="ARBA" id="ARBA00022448"/>
    </source>
</evidence>
<dbReference type="InterPro" id="IPR011701">
    <property type="entry name" value="MFS"/>
</dbReference>
<dbReference type="PANTHER" id="PTHR23502">
    <property type="entry name" value="MAJOR FACILITATOR SUPERFAMILY"/>
    <property type="match status" value="1"/>
</dbReference>
<evidence type="ECO:0000256" key="8">
    <source>
        <dbReference type="SAM" id="MobiDB-lite"/>
    </source>
</evidence>
<feature type="region of interest" description="Disordered" evidence="8">
    <location>
        <begin position="399"/>
        <end position="433"/>
    </location>
</feature>
<feature type="transmembrane region" description="Helical" evidence="9">
    <location>
        <begin position="138"/>
        <end position="159"/>
    </location>
</feature>
<dbReference type="Pfam" id="PF07690">
    <property type="entry name" value="MFS_1"/>
    <property type="match status" value="1"/>
</dbReference>
<evidence type="ECO:0000256" key="1">
    <source>
        <dbReference type="ARBA" id="ARBA00004651"/>
    </source>
</evidence>
<dbReference type="Proteomes" id="UP000676565">
    <property type="component" value="Unassembled WGS sequence"/>
</dbReference>
<dbReference type="Gene3D" id="1.20.1720.10">
    <property type="entry name" value="Multidrug resistance protein D"/>
    <property type="match status" value="1"/>
</dbReference>
<evidence type="ECO:0000313" key="11">
    <source>
        <dbReference type="EMBL" id="MBP3955781.1"/>
    </source>
</evidence>
<dbReference type="InterPro" id="IPR020846">
    <property type="entry name" value="MFS_dom"/>
</dbReference>
<evidence type="ECO:0000256" key="7">
    <source>
        <dbReference type="ARBA" id="ARBA00023136"/>
    </source>
</evidence>
<dbReference type="EMBL" id="JAGKQQ010000001">
    <property type="protein sequence ID" value="MBP3955781.1"/>
    <property type="molecule type" value="Genomic_DNA"/>
</dbReference>
<feature type="transmembrane region" description="Helical" evidence="9">
    <location>
        <begin position="344"/>
        <end position="364"/>
    </location>
</feature>
<name>A0ABS5BQ54_9BACT</name>
<keyword evidence="6 9" id="KW-1133">Transmembrane helix</keyword>
<dbReference type="PROSITE" id="PS50850">
    <property type="entry name" value="MFS"/>
    <property type="match status" value="1"/>
</dbReference>
<sequence length="433" mass="45332">MPTQRSHLFIISLLGALSVISPFAIDMYLPAFEQIAAELAVPPTVIALTLSSYFIGLALGQVFYGPLLDRFGRKRPLLFGLSLFVLASIGCALAPDANTLIALRFVQAIGGCVAQVASIAMVRDFFPAKDSARVLSRLFLFIAVSPLLAPSIGWVMVAAAGWKSVFLVMAFIVGVVLALVQFLLPEGHKPDTSISLKPGPILAEYLVILRHPRFATYAFAGALSFAGLFTYVAGSPIIFISGFRLSEGTFSIIFAVLAVGFIGASQVNVLLLRWATSETIFLRALLGQVVTAIVFVTGAGAGWWGLNETLALLFVFLACIGLTNPNASALALSPFTKNAGSASALLGFFQLGFGALISVGISAATPHDSFPIIVILAVTAVCGLVVLLVGRRAAAVVAPEESAAPSEPHDEVEAETSPKRSGEVPVAPSGEAA</sequence>
<feature type="transmembrane region" description="Helical" evidence="9">
    <location>
        <begin position="252"/>
        <end position="272"/>
    </location>
</feature>
<reference evidence="11 12" key="1">
    <citation type="submission" date="2021-04" db="EMBL/GenBank/DDBJ databases">
        <authorList>
            <person name="Ivanova A."/>
        </authorList>
    </citation>
    <scope>NUCLEOTIDE SEQUENCE [LARGE SCALE GENOMIC DNA]</scope>
    <source>
        <strain evidence="11 12">G18</strain>
    </source>
</reference>
<dbReference type="SUPFAM" id="SSF103473">
    <property type="entry name" value="MFS general substrate transporter"/>
    <property type="match status" value="1"/>
</dbReference>
<keyword evidence="7 9" id="KW-0472">Membrane</keyword>
<dbReference type="InterPro" id="IPR036259">
    <property type="entry name" value="MFS_trans_sf"/>
</dbReference>
<keyword evidence="12" id="KW-1185">Reference proteome</keyword>
<dbReference type="NCBIfam" id="TIGR00710">
    <property type="entry name" value="efflux_Bcr_CflA"/>
    <property type="match status" value="1"/>
</dbReference>
<feature type="transmembrane region" description="Helical" evidence="9">
    <location>
        <begin position="101"/>
        <end position="126"/>
    </location>
</feature>
<feature type="transmembrane region" description="Helical" evidence="9">
    <location>
        <begin position="284"/>
        <end position="304"/>
    </location>
</feature>
<feature type="transmembrane region" description="Helical" evidence="9">
    <location>
        <begin position="370"/>
        <end position="389"/>
    </location>
</feature>
<evidence type="ECO:0000256" key="9">
    <source>
        <dbReference type="SAM" id="Phobius"/>
    </source>
</evidence>
<evidence type="ECO:0000313" key="12">
    <source>
        <dbReference type="Proteomes" id="UP000676565"/>
    </source>
</evidence>
<dbReference type="RefSeq" id="WP_210653841.1">
    <property type="nucleotide sequence ID" value="NZ_JAGKQQ010000001.1"/>
</dbReference>
<evidence type="ECO:0000256" key="5">
    <source>
        <dbReference type="ARBA" id="ARBA00022692"/>
    </source>
</evidence>
<keyword evidence="5 9" id="KW-0812">Transmembrane</keyword>
<organism evidence="11 12">
    <name type="scientific">Gemmata palustris</name>
    <dbReference type="NCBI Taxonomy" id="2822762"/>
    <lineage>
        <taxon>Bacteria</taxon>
        <taxon>Pseudomonadati</taxon>
        <taxon>Planctomycetota</taxon>
        <taxon>Planctomycetia</taxon>
        <taxon>Gemmatales</taxon>
        <taxon>Gemmataceae</taxon>
        <taxon>Gemmata</taxon>
    </lineage>
</organism>
<evidence type="ECO:0000259" key="10">
    <source>
        <dbReference type="PROSITE" id="PS50850"/>
    </source>
</evidence>
<feature type="transmembrane region" description="Helical" evidence="9">
    <location>
        <begin position="45"/>
        <end position="64"/>
    </location>
</feature>
<evidence type="ECO:0000256" key="2">
    <source>
        <dbReference type="ARBA" id="ARBA00006236"/>
    </source>
</evidence>
<feature type="transmembrane region" description="Helical" evidence="9">
    <location>
        <begin position="310"/>
        <end position="332"/>
    </location>
</feature>
<evidence type="ECO:0000256" key="6">
    <source>
        <dbReference type="ARBA" id="ARBA00022989"/>
    </source>
</evidence>
<feature type="transmembrane region" description="Helical" evidence="9">
    <location>
        <begin position="214"/>
        <end position="240"/>
    </location>
</feature>
<protein>
    <submittedName>
        <fullName evidence="11">Multidrug effflux MFS transporter</fullName>
    </submittedName>
</protein>